<evidence type="ECO:0000256" key="13">
    <source>
        <dbReference type="SAM" id="MobiDB-lite"/>
    </source>
</evidence>
<dbReference type="SUPFAM" id="SSF57933">
    <property type="entry name" value="TAZ domain"/>
    <property type="match status" value="1"/>
</dbReference>
<dbReference type="InterPro" id="IPR000197">
    <property type="entry name" value="Znf_TAZ"/>
</dbReference>
<accession>A0ABN8MZ76</accession>
<protein>
    <recommendedName>
        <fullName evidence="2">histone acetyltransferase</fullName>
        <ecNumber evidence="2">2.3.1.48</ecNumber>
    </recommendedName>
</protein>
<evidence type="ECO:0000259" key="14">
    <source>
        <dbReference type="PROSITE" id="PS50134"/>
    </source>
</evidence>
<dbReference type="PROSITE" id="PS50134">
    <property type="entry name" value="ZF_TAZ"/>
    <property type="match status" value="1"/>
</dbReference>
<keyword evidence="8" id="KW-0805">Transcription regulation</keyword>
<feature type="region of interest" description="Disordered" evidence="13">
    <location>
        <begin position="67"/>
        <end position="101"/>
    </location>
</feature>
<evidence type="ECO:0000256" key="6">
    <source>
        <dbReference type="ARBA" id="ARBA00022833"/>
    </source>
</evidence>
<evidence type="ECO:0000256" key="2">
    <source>
        <dbReference type="ARBA" id="ARBA00013184"/>
    </source>
</evidence>
<evidence type="ECO:0000313" key="15">
    <source>
        <dbReference type="EMBL" id="CAH3039153.1"/>
    </source>
</evidence>
<keyword evidence="16" id="KW-1185">Reference proteome</keyword>
<evidence type="ECO:0000256" key="8">
    <source>
        <dbReference type="ARBA" id="ARBA00023015"/>
    </source>
</evidence>
<keyword evidence="3" id="KW-0808">Transferase</keyword>
<dbReference type="InterPro" id="IPR035898">
    <property type="entry name" value="TAZ_dom_sf"/>
</dbReference>
<evidence type="ECO:0000256" key="11">
    <source>
        <dbReference type="ARBA" id="ARBA00048017"/>
    </source>
</evidence>
<evidence type="ECO:0000256" key="12">
    <source>
        <dbReference type="PROSITE-ProRule" id="PRU00203"/>
    </source>
</evidence>
<dbReference type="PANTHER" id="PTHR13808">
    <property type="entry name" value="CBP/P300-RELATED"/>
    <property type="match status" value="1"/>
</dbReference>
<evidence type="ECO:0000256" key="4">
    <source>
        <dbReference type="ARBA" id="ARBA00022723"/>
    </source>
</evidence>
<dbReference type="Gene3D" id="1.20.1020.10">
    <property type="entry name" value="TAZ domain"/>
    <property type="match status" value="1"/>
</dbReference>
<name>A0ABN8MZ76_9CNID</name>
<dbReference type="Proteomes" id="UP001159405">
    <property type="component" value="Unassembled WGS sequence"/>
</dbReference>
<keyword evidence="5 12" id="KW-0863">Zinc-finger</keyword>
<feature type="compositionally biased region" description="Basic and acidic residues" evidence="13">
    <location>
        <begin position="91"/>
        <end position="101"/>
    </location>
</feature>
<organism evidence="15 16">
    <name type="scientific">Porites lobata</name>
    <dbReference type="NCBI Taxonomy" id="104759"/>
    <lineage>
        <taxon>Eukaryota</taxon>
        <taxon>Metazoa</taxon>
        <taxon>Cnidaria</taxon>
        <taxon>Anthozoa</taxon>
        <taxon>Hexacorallia</taxon>
        <taxon>Scleractinia</taxon>
        <taxon>Fungiina</taxon>
        <taxon>Poritidae</taxon>
        <taxon>Porites</taxon>
    </lineage>
</organism>
<comment type="caution">
    <text evidence="15">The sequence shown here is derived from an EMBL/GenBank/DDBJ whole genome shotgun (WGS) entry which is preliminary data.</text>
</comment>
<evidence type="ECO:0000256" key="10">
    <source>
        <dbReference type="ARBA" id="ARBA00023242"/>
    </source>
</evidence>
<feature type="zinc finger region" description="TAZ-type" evidence="12">
    <location>
        <begin position="1"/>
        <end position="49"/>
    </location>
</feature>
<evidence type="ECO:0000313" key="16">
    <source>
        <dbReference type="Proteomes" id="UP001159405"/>
    </source>
</evidence>
<keyword evidence="4 12" id="KW-0479">Metal-binding</keyword>
<keyword evidence="6 12" id="KW-0862">Zinc</keyword>
<comment type="catalytic activity">
    <reaction evidence="11">
        <text>L-lysyl-[protein] + acetyl-CoA = N(6)-acetyl-L-lysyl-[protein] + CoA + H(+)</text>
        <dbReference type="Rhea" id="RHEA:45948"/>
        <dbReference type="Rhea" id="RHEA-COMP:9752"/>
        <dbReference type="Rhea" id="RHEA-COMP:10731"/>
        <dbReference type="ChEBI" id="CHEBI:15378"/>
        <dbReference type="ChEBI" id="CHEBI:29969"/>
        <dbReference type="ChEBI" id="CHEBI:57287"/>
        <dbReference type="ChEBI" id="CHEBI:57288"/>
        <dbReference type="ChEBI" id="CHEBI:61930"/>
        <dbReference type="EC" id="2.3.1.48"/>
    </reaction>
</comment>
<feature type="domain" description="TAZ-type" evidence="14">
    <location>
        <begin position="1"/>
        <end position="49"/>
    </location>
</feature>
<gene>
    <name evidence="15" type="ORF">PLOB_00043001</name>
</gene>
<dbReference type="InterPro" id="IPR013178">
    <property type="entry name" value="Histone_AcTrfase_Rtt109/CBP"/>
</dbReference>
<reference evidence="15 16" key="1">
    <citation type="submission" date="2022-05" db="EMBL/GenBank/DDBJ databases">
        <authorList>
            <consortium name="Genoscope - CEA"/>
            <person name="William W."/>
        </authorList>
    </citation>
    <scope>NUCLEOTIDE SEQUENCE [LARGE SCALE GENOMIC DNA]</scope>
</reference>
<sequence length="101" mass="11700">MKRVVEHTKTCRQKTGGGCRICQGLIPPCCYHAKRCLERKCVVPFCRHIKLKLEQPQVRQRFAQAETLPHRMMQRQSMQPPPQMLGMKENQGLKEANKGLD</sequence>
<evidence type="ECO:0000256" key="3">
    <source>
        <dbReference type="ARBA" id="ARBA00022679"/>
    </source>
</evidence>
<evidence type="ECO:0000256" key="9">
    <source>
        <dbReference type="ARBA" id="ARBA00023163"/>
    </source>
</evidence>
<comment type="subcellular location">
    <subcellularLocation>
        <location evidence="1">Nucleus</location>
    </subcellularLocation>
</comment>
<evidence type="ECO:0000256" key="5">
    <source>
        <dbReference type="ARBA" id="ARBA00022771"/>
    </source>
</evidence>
<evidence type="ECO:0000256" key="1">
    <source>
        <dbReference type="ARBA" id="ARBA00004123"/>
    </source>
</evidence>
<keyword evidence="10" id="KW-0539">Nucleus</keyword>
<keyword evidence="9" id="KW-0804">Transcription</keyword>
<keyword evidence="7" id="KW-0156">Chromatin regulator</keyword>
<dbReference type="EC" id="2.3.1.48" evidence="2"/>
<dbReference type="EMBL" id="CALNXK010000007">
    <property type="protein sequence ID" value="CAH3039153.1"/>
    <property type="molecule type" value="Genomic_DNA"/>
</dbReference>
<dbReference type="PANTHER" id="PTHR13808:SF1">
    <property type="entry name" value="HISTONE ACETYLTRANSFERASE"/>
    <property type="match status" value="1"/>
</dbReference>
<evidence type="ECO:0000256" key="7">
    <source>
        <dbReference type="ARBA" id="ARBA00022853"/>
    </source>
</evidence>
<proteinExistence type="predicted"/>